<accession>A0ABU9Q232</accession>
<keyword evidence="6" id="KW-1185">Reference proteome</keyword>
<organism evidence="5 6">
    <name type="scientific">Collimonas rhizosphaerae</name>
    <dbReference type="NCBI Taxonomy" id="3126357"/>
    <lineage>
        <taxon>Bacteria</taxon>
        <taxon>Pseudomonadati</taxon>
        <taxon>Pseudomonadota</taxon>
        <taxon>Betaproteobacteria</taxon>
        <taxon>Burkholderiales</taxon>
        <taxon>Oxalobacteraceae</taxon>
        <taxon>Collimonas</taxon>
    </lineage>
</organism>
<dbReference type="InterPro" id="IPR036388">
    <property type="entry name" value="WH-like_DNA-bd_sf"/>
</dbReference>
<dbReference type="SMART" id="SM00347">
    <property type="entry name" value="HTH_MARR"/>
    <property type="match status" value="1"/>
</dbReference>
<keyword evidence="2" id="KW-0238">DNA-binding</keyword>
<dbReference type="PANTHER" id="PTHR42756:SF1">
    <property type="entry name" value="TRANSCRIPTIONAL REPRESSOR OF EMRAB OPERON"/>
    <property type="match status" value="1"/>
</dbReference>
<proteinExistence type="predicted"/>
<evidence type="ECO:0000313" key="6">
    <source>
        <dbReference type="Proteomes" id="UP001495910"/>
    </source>
</evidence>
<dbReference type="EMBL" id="JBANDC010000022">
    <property type="protein sequence ID" value="MEM4990287.1"/>
    <property type="molecule type" value="Genomic_DNA"/>
</dbReference>
<name>A0ABU9Q232_9BURK</name>
<feature type="domain" description="HTH marR-type" evidence="4">
    <location>
        <begin position="24"/>
        <end position="159"/>
    </location>
</feature>
<keyword evidence="3" id="KW-0804">Transcription</keyword>
<dbReference type="Gene3D" id="1.10.10.10">
    <property type="entry name" value="Winged helix-like DNA-binding domain superfamily/Winged helix DNA-binding domain"/>
    <property type="match status" value="1"/>
</dbReference>
<comment type="caution">
    <text evidence="5">The sequence shown here is derived from an EMBL/GenBank/DDBJ whole genome shotgun (WGS) entry which is preliminary data.</text>
</comment>
<dbReference type="PANTHER" id="PTHR42756">
    <property type="entry name" value="TRANSCRIPTIONAL REGULATOR, MARR"/>
    <property type="match status" value="1"/>
</dbReference>
<evidence type="ECO:0000256" key="2">
    <source>
        <dbReference type="ARBA" id="ARBA00023125"/>
    </source>
</evidence>
<evidence type="ECO:0000256" key="3">
    <source>
        <dbReference type="ARBA" id="ARBA00023163"/>
    </source>
</evidence>
<dbReference type="SUPFAM" id="SSF46785">
    <property type="entry name" value="Winged helix' DNA-binding domain"/>
    <property type="match status" value="1"/>
</dbReference>
<dbReference type="PROSITE" id="PS50995">
    <property type="entry name" value="HTH_MARR_2"/>
    <property type="match status" value="1"/>
</dbReference>
<keyword evidence="1" id="KW-0805">Transcription regulation</keyword>
<reference evidence="5 6" key="1">
    <citation type="submission" date="2024-02" db="EMBL/GenBank/DDBJ databases">
        <title>Draft genome sequence of Collimonas sp. strain H4R21, an effective mineral-weathering bacterial strain isolated from the beech rhizosphere.</title>
        <authorList>
            <person name="Morin E."/>
            <person name="Uroz S."/>
            <person name="Leveau J.H.J."/>
            <person name="Kumar R."/>
            <person name="Rey M.W."/>
            <person name="Pham J."/>
        </authorList>
    </citation>
    <scope>NUCLEOTIDE SEQUENCE [LARGE SCALE GENOMIC DNA]</scope>
    <source>
        <strain evidence="5 6">H4R21</strain>
    </source>
</reference>
<gene>
    <name evidence="5" type="ORF">V8G57_23050</name>
</gene>
<protein>
    <submittedName>
        <fullName evidence="5">MarR family transcriptional regulator</fullName>
    </submittedName>
</protein>
<dbReference type="PRINTS" id="PR00598">
    <property type="entry name" value="HTHMARR"/>
</dbReference>
<dbReference type="Proteomes" id="UP001495910">
    <property type="component" value="Unassembled WGS sequence"/>
</dbReference>
<dbReference type="InterPro" id="IPR000835">
    <property type="entry name" value="HTH_MarR-typ"/>
</dbReference>
<dbReference type="InterPro" id="IPR036390">
    <property type="entry name" value="WH_DNA-bd_sf"/>
</dbReference>
<evidence type="ECO:0000256" key="1">
    <source>
        <dbReference type="ARBA" id="ARBA00023015"/>
    </source>
</evidence>
<sequence length="163" mass="18261">MAMDKVDKILEQWRRERPDLDSSPMGVVGRIGRLAHYLERGVNEGLDQFGLTNWSFDVLATLRRAGQPYRLSPNALLQSLMITSGTMTNRIDHLERAGLVERAHNPDDRRSVLISLTPSGLELIEKAVATHVANEHRLLAELGGADREQLAGLLRQLLVKFES</sequence>
<dbReference type="Pfam" id="PF12802">
    <property type="entry name" value="MarR_2"/>
    <property type="match status" value="1"/>
</dbReference>
<dbReference type="PROSITE" id="PS01117">
    <property type="entry name" value="HTH_MARR_1"/>
    <property type="match status" value="1"/>
</dbReference>
<evidence type="ECO:0000259" key="4">
    <source>
        <dbReference type="PROSITE" id="PS50995"/>
    </source>
</evidence>
<evidence type="ECO:0000313" key="5">
    <source>
        <dbReference type="EMBL" id="MEM4990287.1"/>
    </source>
</evidence>
<dbReference type="InterPro" id="IPR023187">
    <property type="entry name" value="Tscrpt_reg_MarR-type_CS"/>
</dbReference>